<feature type="transmembrane region" description="Helical" evidence="6">
    <location>
        <begin position="190"/>
        <end position="212"/>
    </location>
</feature>
<name>A0A367YRG0_9ACTN</name>
<evidence type="ECO:0000313" key="9">
    <source>
        <dbReference type="Proteomes" id="UP000252770"/>
    </source>
</evidence>
<keyword evidence="4 6" id="KW-0472">Membrane</keyword>
<keyword evidence="6" id="KW-0813">Transport</keyword>
<feature type="transmembrane region" description="Helical" evidence="6">
    <location>
        <begin position="71"/>
        <end position="95"/>
    </location>
</feature>
<dbReference type="PANTHER" id="PTHR43229">
    <property type="entry name" value="NODULATION PROTEIN J"/>
    <property type="match status" value="1"/>
</dbReference>
<evidence type="ECO:0000256" key="5">
    <source>
        <dbReference type="ARBA" id="ARBA00023251"/>
    </source>
</evidence>
<dbReference type="PANTHER" id="PTHR43229:SF2">
    <property type="entry name" value="NODULATION PROTEIN J"/>
    <property type="match status" value="1"/>
</dbReference>
<proteinExistence type="inferred from homology"/>
<sequence length="272" mass="28472">MTTITARGPLATTPPVRPGVLTPFTVFVGRSLRHSLRDPEALLMGIVLPTLLMLVFTFVFGGAIGGDSRAYIDYVTPGIILLCAGYGAATTAVAVSRDMTTGTIDRMRTMPVPGVALLVGHTVASLLRNLFSTAVVILVGVLLGFRPAAGPVEWLAAVGLVALWILAITALFAFLGLVAGSAEAASGYGFILLFLPYASSAFVPVATMPSWLRVFAEHQPITPLTESIRALLAGVSPGGDAVAAVLWPLGVLAVALALTAWRFPRTRSRLVH</sequence>
<evidence type="ECO:0000256" key="4">
    <source>
        <dbReference type="ARBA" id="ARBA00023136"/>
    </source>
</evidence>
<dbReference type="AlphaFoldDB" id="A0A367YRG0"/>
<evidence type="ECO:0000313" key="8">
    <source>
        <dbReference type="EMBL" id="RCK68483.1"/>
    </source>
</evidence>
<dbReference type="PROSITE" id="PS51012">
    <property type="entry name" value="ABC_TM2"/>
    <property type="match status" value="1"/>
</dbReference>
<evidence type="ECO:0000259" key="7">
    <source>
        <dbReference type="PROSITE" id="PS51012"/>
    </source>
</evidence>
<dbReference type="InterPro" id="IPR051784">
    <property type="entry name" value="Nod_factor_ABC_transporter"/>
</dbReference>
<dbReference type="InterPro" id="IPR013525">
    <property type="entry name" value="ABC2_TM"/>
</dbReference>
<keyword evidence="3 6" id="KW-1133">Transmembrane helix</keyword>
<keyword evidence="5" id="KW-0046">Antibiotic resistance</keyword>
<evidence type="ECO:0000256" key="1">
    <source>
        <dbReference type="ARBA" id="ARBA00004141"/>
    </source>
</evidence>
<dbReference type="GO" id="GO:0043190">
    <property type="term" value="C:ATP-binding cassette (ABC) transporter complex"/>
    <property type="evidence" value="ECO:0007669"/>
    <property type="project" value="InterPro"/>
</dbReference>
<dbReference type="GO" id="GO:0046677">
    <property type="term" value="P:response to antibiotic"/>
    <property type="evidence" value="ECO:0007669"/>
    <property type="project" value="UniProtKB-KW"/>
</dbReference>
<keyword evidence="9" id="KW-1185">Reference proteome</keyword>
<dbReference type="RefSeq" id="WP_114127770.1">
    <property type="nucleotide sequence ID" value="NZ_QOUI01000011.1"/>
</dbReference>
<comment type="subcellular location">
    <subcellularLocation>
        <location evidence="6">Cell membrane</location>
        <topology evidence="6">Multi-pass membrane protein</topology>
    </subcellularLocation>
    <subcellularLocation>
        <location evidence="1">Membrane</location>
        <topology evidence="1">Multi-pass membrane protein</topology>
    </subcellularLocation>
</comment>
<dbReference type="InterPro" id="IPR047817">
    <property type="entry name" value="ABC2_TM_bact-type"/>
</dbReference>
<dbReference type="PIRSF" id="PIRSF006648">
    <property type="entry name" value="DrrB"/>
    <property type="match status" value="1"/>
</dbReference>
<keyword evidence="6" id="KW-1003">Cell membrane</keyword>
<gene>
    <name evidence="8" type="ORF">DT076_16415</name>
</gene>
<dbReference type="Pfam" id="PF01061">
    <property type="entry name" value="ABC2_membrane"/>
    <property type="match status" value="1"/>
</dbReference>
<evidence type="ECO:0000256" key="3">
    <source>
        <dbReference type="ARBA" id="ARBA00022989"/>
    </source>
</evidence>
<comment type="caution">
    <text evidence="8">The sequence shown here is derived from an EMBL/GenBank/DDBJ whole genome shotgun (WGS) entry which is preliminary data.</text>
</comment>
<reference evidence="8 9" key="1">
    <citation type="submission" date="2018-07" db="EMBL/GenBank/DDBJ databases">
        <title>Desertimonas flava gen. nov. sp. nov.</title>
        <authorList>
            <person name="Liu S."/>
        </authorList>
    </citation>
    <scope>NUCLEOTIDE SEQUENCE [LARGE SCALE GENOMIC DNA]</scope>
    <source>
        <strain evidence="8 9">16Sb5-5</strain>
    </source>
</reference>
<comment type="similarity">
    <text evidence="6">Belongs to the ABC-2 integral membrane protein family.</text>
</comment>
<feature type="transmembrane region" description="Helical" evidence="6">
    <location>
        <begin position="154"/>
        <end position="178"/>
    </location>
</feature>
<feature type="transmembrane region" description="Helical" evidence="6">
    <location>
        <begin position="115"/>
        <end position="142"/>
    </location>
</feature>
<organism evidence="8 9">
    <name type="scientific">Desertihabitans brevis</name>
    <dbReference type="NCBI Taxonomy" id="2268447"/>
    <lineage>
        <taxon>Bacteria</taxon>
        <taxon>Bacillati</taxon>
        <taxon>Actinomycetota</taxon>
        <taxon>Actinomycetes</taxon>
        <taxon>Propionibacteriales</taxon>
        <taxon>Propionibacteriaceae</taxon>
        <taxon>Desertihabitans</taxon>
    </lineage>
</organism>
<evidence type="ECO:0000256" key="2">
    <source>
        <dbReference type="ARBA" id="ARBA00022692"/>
    </source>
</evidence>
<dbReference type="InterPro" id="IPR000412">
    <property type="entry name" value="ABC_2_transport"/>
</dbReference>
<feature type="transmembrane region" description="Helical" evidence="6">
    <location>
        <begin position="241"/>
        <end position="261"/>
    </location>
</feature>
<feature type="transmembrane region" description="Helical" evidence="6">
    <location>
        <begin position="41"/>
        <end position="65"/>
    </location>
</feature>
<protein>
    <recommendedName>
        <fullName evidence="6">Transport permease protein</fullName>
    </recommendedName>
</protein>
<dbReference type="Proteomes" id="UP000252770">
    <property type="component" value="Unassembled WGS sequence"/>
</dbReference>
<feature type="domain" description="ABC transmembrane type-2" evidence="7">
    <location>
        <begin position="40"/>
        <end position="266"/>
    </location>
</feature>
<dbReference type="GO" id="GO:0140359">
    <property type="term" value="F:ABC-type transporter activity"/>
    <property type="evidence" value="ECO:0007669"/>
    <property type="project" value="InterPro"/>
</dbReference>
<keyword evidence="2 6" id="KW-0812">Transmembrane</keyword>
<accession>A0A367YRG0</accession>
<dbReference type="EMBL" id="QOUI01000011">
    <property type="protein sequence ID" value="RCK68483.1"/>
    <property type="molecule type" value="Genomic_DNA"/>
</dbReference>
<evidence type="ECO:0000256" key="6">
    <source>
        <dbReference type="RuleBase" id="RU361157"/>
    </source>
</evidence>